<dbReference type="PRINTS" id="PR00032">
    <property type="entry name" value="HTHARAC"/>
</dbReference>
<keyword evidence="7" id="KW-1185">Reference proteome</keyword>
<name>A0ABW4U7D9_9HYPH</name>
<dbReference type="PROSITE" id="PS01124">
    <property type="entry name" value="HTH_ARAC_FAMILY_2"/>
    <property type="match status" value="1"/>
</dbReference>
<evidence type="ECO:0000256" key="2">
    <source>
        <dbReference type="ARBA" id="ARBA00023125"/>
    </source>
</evidence>
<organism evidence="6 7">
    <name type="scientific">Mesorhizobium newzealandense</name>
    <dbReference type="NCBI Taxonomy" id="1300302"/>
    <lineage>
        <taxon>Bacteria</taxon>
        <taxon>Pseudomonadati</taxon>
        <taxon>Pseudomonadota</taxon>
        <taxon>Alphaproteobacteria</taxon>
        <taxon>Hyphomicrobiales</taxon>
        <taxon>Phyllobacteriaceae</taxon>
        <taxon>Mesorhizobium</taxon>
    </lineage>
</organism>
<evidence type="ECO:0000313" key="7">
    <source>
        <dbReference type="Proteomes" id="UP001597405"/>
    </source>
</evidence>
<protein>
    <submittedName>
        <fullName evidence="6">Helix-turn-helix domain-containing protein</fullName>
    </submittedName>
</protein>
<keyword evidence="2" id="KW-0238">DNA-binding</keyword>
<evidence type="ECO:0000256" key="4">
    <source>
        <dbReference type="SAM" id="MobiDB-lite"/>
    </source>
</evidence>
<feature type="compositionally biased region" description="Basic and acidic residues" evidence="4">
    <location>
        <begin position="53"/>
        <end position="72"/>
    </location>
</feature>
<dbReference type="RefSeq" id="WP_379094369.1">
    <property type="nucleotide sequence ID" value="NZ_JBHUGZ010000002.1"/>
</dbReference>
<feature type="domain" description="HTH araC/xylS-type" evidence="5">
    <location>
        <begin position="1"/>
        <end position="41"/>
    </location>
</feature>
<evidence type="ECO:0000313" key="6">
    <source>
        <dbReference type="EMBL" id="MFD1982076.1"/>
    </source>
</evidence>
<sequence length="72" mass="8224">MRKANRNIDEIGRAVGYESAPSFSQTFTRLTGQAPGRYRRSLQSSDVKPTIRVPDRQSQKRKSRGEPRLFDA</sequence>
<dbReference type="Pfam" id="PF12833">
    <property type="entry name" value="HTH_18"/>
    <property type="match status" value="1"/>
</dbReference>
<keyword evidence="1" id="KW-0805">Transcription regulation</keyword>
<dbReference type="Proteomes" id="UP001597405">
    <property type="component" value="Unassembled WGS sequence"/>
</dbReference>
<evidence type="ECO:0000256" key="3">
    <source>
        <dbReference type="ARBA" id="ARBA00023163"/>
    </source>
</evidence>
<dbReference type="Gene3D" id="1.10.10.60">
    <property type="entry name" value="Homeodomain-like"/>
    <property type="match status" value="1"/>
</dbReference>
<keyword evidence="3" id="KW-0804">Transcription</keyword>
<reference evidence="7" key="1">
    <citation type="journal article" date="2019" name="Int. J. Syst. Evol. Microbiol.">
        <title>The Global Catalogue of Microorganisms (GCM) 10K type strain sequencing project: providing services to taxonomists for standard genome sequencing and annotation.</title>
        <authorList>
            <consortium name="The Broad Institute Genomics Platform"/>
            <consortium name="The Broad Institute Genome Sequencing Center for Infectious Disease"/>
            <person name="Wu L."/>
            <person name="Ma J."/>
        </authorList>
    </citation>
    <scope>NUCLEOTIDE SEQUENCE [LARGE SCALE GENOMIC DNA]</scope>
    <source>
        <strain evidence="7">CGMCC 1.16225</strain>
    </source>
</reference>
<dbReference type="InterPro" id="IPR020449">
    <property type="entry name" value="Tscrpt_reg_AraC-type_HTH"/>
</dbReference>
<dbReference type="InterPro" id="IPR018060">
    <property type="entry name" value="HTH_AraC"/>
</dbReference>
<dbReference type="EMBL" id="JBHUGZ010000002">
    <property type="protein sequence ID" value="MFD1982076.1"/>
    <property type="molecule type" value="Genomic_DNA"/>
</dbReference>
<evidence type="ECO:0000256" key="1">
    <source>
        <dbReference type="ARBA" id="ARBA00023015"/>
    </source>
</evidence>
<evidence type="ECO:0000259" key="5">
    <source>
        <dbReference type="PROSITE" id="PS01124"/>
    </source>
</evidence>
<comment type="caution">
    <text evidence="6">The sequence shown here is derived from an EMBL/GenBank/DDBJ whole genome shotgun (WGS) entry which is preliminary data.</text>
</comment>
<gene>
    <name evidence="6" type="ORF">ACFSOZ_05155</name>
</gene>
<proteinExistence type="predicted"/>
<dbReference type="InterPro" id="IPR009057">
    <property type="entry name" value="Homeodomain-like_sf"/>
</dbReference>
<feature type="region of interest" description="Disordered" evidence="4">
    <location>
        <begin position="28"/>
        <end position="72"/>
    </location>
</feature>
<accession>A0ABW4U7D9</accession>
<dbReference type="SUPFAM" id="SSF46689">
    <property type="entry name" value="Homeodomain-like"/>
    <property type="match status" value="1"/>
</dbReference>